<keyword evidence="2" id="KW-1185">Reference proteome</keyword>
<name>A0A7G7GB00_9BACT</name>
<evidence type="ECO:0000313" key="2">
    <source>
        <dbReference type="Proteomes" id="UP000515237"/>
    </source>
</evidence>
<sequence length="62" mass="7233">MKTKKYYYRQLTSGMKKLFVEMREELAADLKAGTIDQATFDECDKQCEQCLTDVIQEMEASK</sequence>
<organism evidence="1 2">
    <name type="scientific">Adhaeribacter swui</name>
    <dbReference type="NCBI Taxonomy" id="2086471"/>
    <lineage>
        <taxon>Bacteria</taxon>
        <taxon>Pseudomonadati</taxon>
        <taxon>Bacteroidota</taxon>
        <taxon>Cytophagia</taxon>
        <taxon>Cytophagales</taxon>
        <taxon>Hymenobacteraceae</taxon>
        <taxon>Adhaeribacter</taxon>
    </lineage>
</organism>
<proteinExistence type="predicted"/>
<evidence type="ECO:0000313" key="1">
    <source>
        <dbReference type="EMBL" id="QNF34334.1"/>
    </source>
</evidence>
<reference evidence="1 2" key="1">
    <citation type="journal article" date="2018" name="Int. J. Syst. Evol. Microbiol.">
        <title>Adhaeribacter swui sp. nov., isolated from wet mud.</title>
        <authorList>
            <person name="Kim D.U."/>
            <person name="Kim K.W."/>
            <person name="Kang M.S."/>
            <person name="Kim J.Y."/>
            <person name="Jang J.H."/>
            <person name="Kim M.K."/>
        </authorList>
    </citation>
    <scope>NUCLEOTIDE SEQUENCE [LARGE SCALE GENOMIC DNA]</scope>
    <source>
        <strain evidence="1 2">KCTC 52873</strain>
    </source>
</reference>
<accession>A0A7G7GB00</accession>
<dbReference type="AlphaFoldDB" id="A0A7G7GB00"/>
<protein>
    <submittedName>
        <fullName evidence="1">Uncharacterized protein</fullName>
    </submittedName>
</protein>
<dbReference type="EMBL" id="CP055156">
    <property type="protein sequence ID" value="QNF34334.1"/>
    <property type="molecule type" value="Genomic_DNA"/>
</dbReference>
<dbReference type="KEGG" id="aswu:HUW51_16990"/>
<dbReference type="RefSeq" id="WP_185270815.1">
    <property type="nucleotide sequence ID" value="NZ_CP055156.1"/>
</dbReference>
<gene>
    <name evidence="1" type="ORF">HUW51_16990</name>
</gene>
<dbReference type="Proteomes" id="UP000515237">
    <property type="component" value="Chromosome"/>
</dbReference>